<keyword evidence="5" id="KW-0378">Hydrolase</keyword>
<reference evidence="9" key="1">
    <citation type="journal article" date="2014" name="Nat. Commun.">
        <title>The tobacco genome sequence and its comparison with those of tomato and potato.</title>
        <authorList>
            <person name="Sierro N."/>
            <person name="Battey J.N."/>
            <person name="Ouadi S."/>
            <person name="Bakaher N."/>
            <person name="Bovet L."/>
            <person name="Willig A."/>
            <person name="Goepfert S."/>
            <person name="Peitsch M.C."/>
            <person name="Ivanov N.V."/>
        </authorList>
    </citation>
    <scope>NUCLEOTIDE SEQUENCE [LARGE SCALE GENOMIC DNA]</scope>
</reference>
<evidence type="ECO:0000256" key="8">
    <source>
        <dbReference type="SAM" id="SignalP"/>
    </source>
</evidence>
<keyword evidence="9" id="KW-1185">Reference proteome</keyword>
<dbReference type="OrthoDB" id="1600564at2759"/>
<comment type="subcellular location">
    <subcellularLocation>
        <location evidence="1">Secreted</location>
    </subcellularLocation>
</comment>
<keyword evidence="3" id="KW-0964">Secreted</keyword>
<evidence type="ECO:0000256" key="4">
    <source>
        <dbReference type="ARBA" id="ARBA00022729"/>
    </source>
</evidence>
<evidence type="ECO:0000313" key="10">
    <source>
        <dbReference type="RefSeq" id="XP_016453069.1"/>
    </source>
</evidence>
<dbReference type="InterPro" id="IPR036514">
    <property type="entry name" value="SGNH_hydro_sf"/>
</dbReference>
<dbReference type="Gene3D" id="3.40.50.1110">
    <property type="entry name" value="SGNH hydrolase"/>
    <property type="match status" value="1"/>
</dbReference>
<evidence type="ECO:0000256" key="5">
    <source>
        <dbReference type="ARBA" id="ARBA00022801"/>
    </source>
</evidence>
<keyword evidence="4 8" id="KW-0732">Signal</keyword>
<dbReference type="RefSeq" id="XP_016453069.1">
    <property type="nucleotide sequence ID" value="XM_016597583.1"/>
</dbReference>
<dbReference type="SUPFAM" id="SSF52266">
    <property type="entry name" value="SGNH hydrolase"/>
    <property type="match status" value="1"/>
</dbReference>
<gene>
    <name evidence="10" type="primary">LOC107777541</name>
</gene>
<dbReference type="PANTHER" id="PTHR45650">
    <property type="entry name" value="GDSL-LIKE LIPASE/ACYLHYDROLASE-RELATED"/>
    <property type="match status" value="1"/>
</dbReference>
<dbReference type="GO" id="GO:0016042">
    <property type="term" value="P:lipid catabolic process"/>
    <property type="evidence" value="ECO:0007669"/>
    <property type="project" value="UniProtKB-KW"/>
</dbReference>
<name>A0A1S3YLF7_TOBAC</name>
<dbReference type="RefSeq" id="XP_016453069.1">
    <property type="nucleotide sequence ID" value="XM_016597583.2"/>
</dbReference>
<dbReference type="AlphaFoldDB" id="A0A1S3YLF7"/>
<proteinExistence type="inferred from homology"/>
<dbReference type="PaxDb" id="4097-A0A1S3YLF7"/>
<protein>
    <submittedName>
        <fullName evidence="10">GDSL esterase/lipase At4g16230</fullName>
    </submittedName>
</protein>
<dbReference type="KEGG" id="nta:107777541"/>
<evidence type="ECO:0000256" key="1">
    <source>
        <dbReference type="ARBA" id="ARBA00004613"/>
    </source>
</evidence>
<sequence length="375" mass="41326">MSQKQKTPILLILSFSLFAHLLSPCNCECKFGEVGTEIRGMMVFGSSLVDNGNNNFIEKTKAKANYLPYGVDYVRGPSGRFTNGKNVIDLIGEKLKIPQIPTFRDPETKGSCIVHGVNFASGGSGILDETGAVSGEVMSLNEQIRNLENVTLPELEVQLGCNAKEALGNYLFVVGSGGNDFSLNYFLNFPNNNATLPAFISKLINALSYQIQRLYDLGATKFVVMSLYPNGCSPMVRARIPIPMPTDCVQPINLPLRLYNNNLRSLVDEMKQKMPGSKLVYVNVYKIIRDIIRTPTQHGFDDTRHSCCELTTIKEGGTETLCKTGGNVCSSRSKYVWFDGLHPTEAVNIVLANKAFASDLQVEVYPTNIKNLAEQ</sequence>
<dbReference type="InterPro" id="IPR001087">
    <property type="entry name" value="GDSL"/>
</dbReference>
<dbReference type="GO" id="GO:0005576">
    <property type="term" value="C:extracellular region"/>
    <property type="evidence" value="ECO:0007669"/>
    <property type="project" value="UniProtKB-SubCell"/>
</dbReference>
<accession>A0A1S3YLF7</accession>
<comment type="similarity">
    <text evidence="2">Belongs to the 'GDSL' lipolytic enzyme family.</text>
</comment>
<feature type="signal peptide" evidence="8">
    <location>
        <begin position="1"/>
        <end position="27"/>
    </location>
</feature>
<dbReference type="PANTHER" id="PTHR45650:SF54">
    <property type="entry name" value="GDSL ESTERASE_LIPASE"/>
    <property type="match status" value="1"/>
</dbReference>
<dbReference type="InterPro" id="IPR051238">
    <property type="entry name" value="GDSL_esterase/lipase"/>
</dbReference>
<dbReference type="GeneID" id="107777541"/>
<evidence type="ECO:0000256" key="6">
    <source>
        <dbReference type="ARBA" id="ARBA00022963"/>
    </source>
</evidence>
<dbReference type="CDD" id="cd01837">
    <property type="entry name" value="SGNH_plant_lipase_like"/>
    <property type="match status" value="1"/>
</dbReference>
<dbReference type="InterPro" id="IPR035669">
    <property type="entry name" value="SGNH_plant_lipase-like"/>
</dbReference>
<keyword evidence="7" id="KW-0443">Lipid metabolism</keyword>
<evidence type="ECO:0000313" key="9">
    <source>
        <dbReference type="Proteomes" id="UP000790787"/>
    </source>
</evidence>
<organism evidence="9 10">
    <name type="scientific">Nicotiana tabacum</name>
    <name type="common">Common tobacco</name>
    <dbReference type="NCBI Taxonomy" id="4097"/>
    <lineage>
        <taxon>Eukaryota</taxon>
        <taxon>Viridiplantae</taxon>
        <taxon>Streptophyta</taxon>
        <taxon>Embryophyta</taxon>
        <taxon>Tracheophyta</taxon>
        <taxon>Spermatophyta</taxon>
        <taxon>Magnoliopsida</taxon>
        <taxon>eudicotyledons</taxon>
        <taxon>Gunneridae</taxon>
        <taxon>Pentapetalae</taxon>
        <taxon>asterids</taxon>
        <taxon>lamiids</taxon>
        <taxon>Solanales</taxon>
        <taxon>Solanaceae</taxon>
        <taxon>Nicotianoideae</taxon>
        <taxon>Nicotianeae</taxon>
        <taxon>Nicotiana</taxon>
    </lineage>
</organism>
<evidence type="ECO:0000256" key="2">
    <source>
        <dbReference type="ARBA" id="ARBA00008668"/>
    </source>
</evidence>
<evidence type="ECO:0000256" key="7">
    <source>
        <dbReference type="ARBA" id="ARBA00023098"/>
    </source>
</evidence>
<reference evidence="10" key="2">
    <citation type="submission" date="2025-08" db="UniProtKB">
        <authorList>
            <consortium name="RefSeq"/>
        </authorList>
    </citation>
    <scope>IDENTIFICATION</scope>
    <source>
        <tissue evidence="10">Leaf</tissue>
    </source>
</reference>
<dbReference type="GO" id="GO:0016788">
    <property type="term" value="F:hydrolase activity, acting on ester bonds"/>
    <property type="evidence" value="ECO:0007669"/>
    <property type="project" value="InterPro"/>
</dbReference>
<evidence type="ECO:0000256" key="3">
    <source>
        <dbReference type="ARBA" id="ARBA00022525"/>
    </source>
</evidence>
<dbReference type="Proteomes" id="UP000790787">
    <property type="component" value="Chromosome 16"/>
</dbReference>
<feature type="chain" id="PRO_5010313971" evidence="8">
    <location>
        <begin position="28"/>
        <end position="375"/>
    </location>
</feature>
<dbReference type="Pfam" id="PF00657">
    <property type="entry name" value="Lipase_GDSL"/>
    <property type="match status" value="1"/>
</dbReference>
<keyword evidence="6" id="KW-0442">Lipid degradation</keyword>